<dbReference type="EMBL" id="VIFX01000006">
    <property type="protein sequence ID" value="TQR87495.1"/>
    <property type="molecule type" value="Genomic_DNA"/>
</dbReference>
<accession>A0A544W5I5</accession>
<feature type="chain" id="PRO_5039269920" evidence="2">
    <location>
        <begin position="30"/>
        <end position="163"/>
    </location>
</feature>
<sequence>MTRIARKGPILTLVATAALGIGVFSANLAQDGPTAAPQPPAASVGSSTVKPTPPPTPVAPAVPAPAPFPAKAAFHANIPTRNGTLTVDIKVDATKATAYACDNQGIEEWLSGTAVDGVVSMTSSDGTSRLNGRHQANDFIEGNLSIGNKNWDYTAFEVKGSNV</sequence>
<reference evidence="3 4" key="1">
    <citation type="submission" date="2018-10" db="EMBL/GenBank/DDBJ databases">
        <title>Draft genome of Mycobacterium hodleri strain B.</title>
        <authorList>
            <person name="Amande T.J."/>
            <person name="Mcgenity T.J."/>
        </authorList>
    </citation>
    <scope>NUCLEOTIDE SEQUENCE [LARGE SCALE GENOMIC DNA]</scope>
    <source>
        <strain evidence="3 4">B</strain>
    </source>
</reference>
<comment type="caution">
    <text evidence="3">The sequence shown here is derived from an EMBL/GenBank/DDBJ whole genome shotgun (WGS) entry which is preliminary data.</text>
</comment>
<organism evidence="3 4">
    <name type="scientific">Mycolicibacterium hodleri</name>
    <dbReference type="NCBI Taxonomy" id="49897"/>
    <lineage>
        <taxon>Bacteria</taxon>
        <taxon>Bacillati</taxon>
        <taxon>Actinomycetota</taxon>
        <taxon>Actinomycetes</taxon>
        <taxon>Mycobacteriales</taxon>
        <taxon>Mycobacteriaceae</taxon>
        <taxon>Mycolicibacterium</taxon>
    </lineage>
</organism>
<proteinExistence type="predicted"/>
<keyword evidence="2" id="KW-0732">Signal</keyword>
<gene>
    <name evidence="3" type="ORF">D8S82_06890</name>
</gene>
<dbReference type="Proteomes" id="UP000315759">
    <property type="component" value="Unassembled WGS sequence"/>
</dbReference>
<evidence type="ECO:0000313" key="4">
    <source>
        <dbReference type="Proteomes" id="UP000315759"/>
    </source>
</evidence>
<feature type="signal peptide" evidence="2">
    <location>
        <begin position="1"/>
        <end position="29"/>
    </location>
</feature>
<name>A0A544W5I5_9MYCO</name>
<dbReference type="AlphaFoldDB" id="A0A544W5I5"/>
<protein>
    <submittedName>
        <fullName evidence="3">Uncharacterized protein</fullName>
    </submittedName>
</protein>
<feature type="region of interest" description="Disordered" evidence="1">
    <location>
        <begin position="32"/>
        <end position="58"/>
    </location>
</feature>
<keyword evidence="4" id="KW-1185">Reference proteome</keyword>
<evidence type="ECO:0000256" key="1">
    <source>
        <dbReference type="SAM" id="MobiDB-lite"/>
    </source>
</evidence>
<evidence type="ECO:0000313" key="3">
    <source>
        <dbReference type="EMBL" id="TQR87495.1"/>
    </source>
</evidence>
<dbReference type="RefSeq" id="WP_142551352.1">
    <property type="nucleotide sequence ID" value="NZ_VIFX01000006.1"/>
</dbReference>
<evidence type="ECO:0000256" key="2">
    <source>
        <dbReference type="SAM" id="SignalP"/>
    </source>
</evidence>